<feature type="compositionally biased region" description="Low complexity" evidence="1">
    <location>
        <begin position="109"/>
        <end position="118"/>
    </location>
</feature>
<feature type="compositionally biased region" description="Polar residues" evidence="1">
    <location>
        <begin position="574"/>
        <end position="595"/>
    </location>
</feature>
<dbReference type="Pfam" id="PF20162">
    <property type="entry name" value="Etd1"/>
    <property type="match status" value="1"/>
</dbReference>
<feature type="compositionally biased region" description="Polar residues" evidence="1">
    <location>
        <begin position="426"/>
        <end position="445"/>
    </location>
</feature>
<evidence type="ECO:0000256" key="1">
    <source>
        <dbReference type="SAM" id="MobiDB-lite"/>
    </source>
</evidence>
<feature type="compositionally biased region" description="Polar residues" evidence="1">
    <location>
        <begin position="141"/>
        <end position="155"/>
    </location>
</feature>
<name>A0A8H3EPT5_9LECA</name>
<reference evidence="2" key="1">
    <citation type="submission" date="2021-03" db="EMBL/GenBank/DDBJ databases">
        <authorList>
            <person name="Tagirdzhanova G."/>
        </authorList>
    </citation>
    <scope>NUCLEOTIDE SEQUENCE</scope>
</reference>
<feature type="compositionally biased region" description="Polar residues" evidence="1">
    <location>
        <begin position="163"/>
        <end position="173"/>
    </location>
</feature>
<feature type="compositionally biased region" description="Polar residues" evidence="1">
    <location>
        <begin position="921"/>
        <end position="938"/>
    </location>
</feature>
<keyword evidence="3" id="KW-1185">Reference proteome</keyword>
<dbReference type="AlphaFoldDB" id="A0A8H3EPT5"/>
<protein>
    <submittedName>
        <fullName evidence="2">Uncharacterized protein</fullName>
    </submittedName>
</protein>
<feature type="region of interest" description="Disordered" evidence="1">
    <location>
        <begin position="306"/>
        <end position="762"/>
    </location>
</feature>
<feature type="compositionally biased region" description="Polar residues" evidence="1">
    <location>
        <begin position="380"/>
        <end position="397"/>
    </location>
</feature>
<organism evidence="2 3">
    <name type="scientific">Heterodermia speciosa</name>
    <dbReference type="NCBI Taxonomy" id="116794"/>
    <lineage>
        <taxon>Eukaryota</taxon>
        <taxon>Fungi</taxon>
        <taxon>Dikarya</taxon>
        <taxon>Ascomycota</taxon>
        <taxon>Pezizomycotina</taxon>
        <taxon>Lecanoromycetes</taxon>
        <taxon>OSLEUM clade</taxon>
        <taxon>Lecanoromycetidae</taxon>
        <taxon>Caliciales</taxon>
        <taxon>Physciaceae</taxon>
        <taxon>Heterodermia</taxon>
    </lineage>
</organism>
<dbReference type="OrthoDB" id="5346713at2759"/>
<gene>
    <name evidence="2" type="ORF">HETSPECPRED_010090</name>
</gene>
<comment type="caution">
    <text evidence="2">The sequence shown here is derived from an EMBL/GenBank/DDBJ whole genome shotgun (WGS) entry which is preliminary data.</text>
</comment>
<proteinExistence type="predicted"/>
<feature type="region of interest" description="Disordered" evidence="1">
    <location>
        <begin position="263"/>
        <end position="290"/>
    </location>
</feature>
<accession>A0A8H3EPT5</accession>
<feature type="compositionally biased region" description="Polar residues" evidence="1">
    <location>
        <begin position="479"/>
        <end position="491"/>
    </location>
</feature>
<sequence length="1085" mass="117600">MAPSSPSSPLQPTPGPTSRLRKRTSFGRPLSSSSRLSLGNWTTRPATEPEDVGQSAAPEPPPPTGQPSELAAPEFRGNNTVKPTWLRRKSTLSMSKAESPTSTPPPGSPSISFSNGSTAPILPPTTNYSPATLPRNKLVKRSTSQRALQGSNGMHSSLRRPATSHQRSATLQQYFDEDETSAPQDSFRSSAPLKNLREDQYVNDDGLPTPWQPFFSPRTVKVAKDGVSRKRNAAVIGRSETLKTVVPSVSELPTLMLANSITPRSSDDTVDEGATRSPITHSLSTTADNATPIPLSVGNVRTEIYADPEPTPRRSFTLSGIFPSPSPSKWKIPRSGSVKKSEGPEGPSNSRRVVSAPHNLRSRQKLATGESDPHPRNYGNPRQPSESRNDVSSTDSGFPNADRRIPSSPLPPLNRLSAFEIDLPSATPSYPTSTHFDNSSGSLKMSSTPPQPPSSPLGAVAFNTVRNKSHRPSGAPSDHASTLLGSENSRFLSGDEDDVDGRSETVYDSTRTGATGSSHSGVRRPPINTVFNEPPPPEISKGKLLALQDLIGHESFPETAIPRADILEEEENENTSTPVQATGSCKEQEHPTSVSPPIARSLSPDFHSSPPTRSPALNSSGVSEAHLPEMPDDELWSFGDNNDTNDDLSNGIDFFVDKEQLSGKPMPPSSRLPTLPYSVSSTGPDRTSKSHLFDWSEQPSSERESFQGSSPRPKTVHGKNGKEIRGSRLSGRRGANALHLRSQSVPVPSDGGSHRGNGNTSKLEAWVLGNKGVSEDWDGDFEFEEPSPRPSRQAPVSHDYTRSNSSTGMLVPRSIMERQASVHGQFGQVKELTLLVEELKRLQQQAASQGIMQGQSVELWKEAEGIINLATVDDEEQDFFPPQSPRSPSFDFDEFDEDSPAGRSRQRRSGVSSIKGDRSSGAETASALETPSQTPSRSSPDKPYMETLLPTTRPRKESAAKAKSVLENIHQQRSHYDLALLEQSSQKKLPFDTTSLRDLVTRAGVVTRALKEIVRQAENYPRTPDARPSTPPDPPFSQIFQTPTSPAPNKSPRTTHSSKNSSFRGSTLASNENEFNGHMKVMTAV</sequence>
<dbReference type="InterPro" id="IPR045342">
    <property type="entry name" value="Etd1"/>
</dbReference>
<evidence type="ECO:0000313" key="3">
    <source>
        <dbReference type="Proteomes" id="UP000664521"/>
    </source>
</evidence>
<dbReference type="GO" id="GO:0005096">
    <property type="term" value="F:GTPase activator activity"/>
    <property type="evidence" value="ECO:0007669"/>
    <property type="project" value="InterPro"/>
</dbReference>
<feature type="compositionally biased region" description="Polar residues" evidence="1">
    <location>
        <begin position="277"/>
        <end position="289"/>
    </location>
</feature>
<dbReference type="Proteomes" id="UP000664521">
    <property type="component" value="Unassembled WGS sequence"/>
</dbReference>
<feature type="compositionally biased region" description="Polar residues" evidence="1">
    <location>
        <begin position="506"/>
        <end position="520"/>
    </location>
</feature>
<feature type="region of interest" description="Disordered" evidence="1">
    <location>
        <begin position="1"/>
        <end position="214"/>
    </location>
</feature>
<feature type="compositionally biased region" description="Polar residues" evidence="1">
    <location>
        <begin position="609"/>
        <end position="622"/>
    </location>
</feature>
<feature type="compositionally biased region" description="Polar residues" evidence="1">
    <location>
        <begin position="1038"/>
        <end position="1074"/>
    </location>
</feature>
<feature type="region of interest" description="Disordered" evidence="1">
    <location>
        <begin position="873"/>
        <end position="964"/>
    </location>
</feature>
<dbReference type="GO" id="GO:1902412">
    <property type="term" value="P:regulation of mitotic cytokinesis"/>
    <property type="evidence" value="ECO:0007669"/>
    <property type="project" value="InterPro"/>
</dbReference>
<feature type="region of interest" description="Disordered" evidence="1">
    <location>
        <begin position="1015"/>
        <end position="1085"/>
    </location>
</feature>
<evidence type="ECO:0000313" key="2">
    <source>
        <dbReference type="EMBL" id="CAF9910531.1"/>
    </source>
</evidence>
<feature type="region of interest" description="Disordered" evidence="1">
    <location>
        <begin position="777"/>
        <end position="809"/>
    </location>
</feature>
<dbReference type="EMBL" id="CAJPDS010000009">
    <property type="protein sequence ID" value="CAF9910531.1"/>
    <property type="molecule type" value="Genomic_DNA"/>
</dbReference>
<feature type="compositionally biased region" description="Basic and acidic residues" evidence="1">
    <location>
        <begin position="686"/>
        <end position="705"/>
    </location>
</feature>